<name>A0A2P2PR78_RHIMU</name>
<reference evidence="1" key="1">
    <citation type="submission" date="2018-02" db="EMBL/GenBank/DDBJ databases">
        <title>Rhizophora mucronata_Transcriptome.</title>
        <authorList>
            <person name="Meera S.P."/>
            <person name="Sreeshan A."/>
            <person name="Augustine A."/>
        </authorList>
    </citation>
    <scope>NUCLEOTIDE SEQUENCE</scope>
    <source>
        <tissue evidence="1">Leaf</tissue>
    </source>
</reference>
<sequence length="47" mass="5394">MSPFYFSKDTSNALVSYKLHGQFIFIRKLASTFLAHSLNKKDVSLEL</sequence>
<organism evidence="1">
    <name type="scientific">Rhizophora mucronata</name>
    <name type="common">Asiatic mangrove</name>
    <dbReference type="NCBI Taxonomy" id="61149"/>
    <lineage>
        <taxon>Eukaryota</taxon>
        <taxon>Viridiplantae</taxon>
        <taxon>Streptophyta</taxon>
        <taxon>Embryophyta</taxon>
        <taxon>Tracheophyta</taxon>
        <taxon>Spermatophyta</taxon>
        <taxon>Magnoliopsida</taxon>
        <taxon>eudicotyledons</taxon>
        <taxon>Gunneridae</taxon>
        <taxon>Pentapetalae</taxon>
        <taxon>rosids</taxon>
        <taxon>fabids</taxon>
        <taxon>Malpighiales</taxon>
        <taxon>Rhizophoraceae</taxon>
        <taxon>Rhizophora</taxon>
    </lineage>
</organism>
<dbReference type="EMBL" id="GGEC01076773">
    <property type="protein sequence ID" value="MBX57257.1"/>
    <property type="molecule type" value="Transcribed_RNA"/>
</dbReference>
<evidence type="ECO:0000313" key="1">
    <source>
        <dbReference type="EMBL" id="MBX57257.1"/>
    </source>
</evidence>
<accession>A0A2P2PR78</accession>
<protein>
    <submittedName>
        <fullName evidence="1">Uncharacterized protein</fullName>
    </submittedName>
</protein>
<proteinExistence type="predicted"/>
<dbReference type="AlphaFoldDB" id="A0A2P2PR78"/>